<dbReference type="InterPro" id="IPR035906">
    <property type="entry name" value="MetI-like_sf"/>
</dbReference>
<keyword evidence="3" id="KW-1003">Cell membrane</keyword>
<comment type="subcellular location">
    <subcellularLocation>
        <location evidence="1 7">Cell membrane</location>
        <topology evidence="1 7">Multi-pass membrane protein</topology>
    </subcellularLocation>
</comment>
<dbReference type="SUPFAM" id="SSF161098">
    <property type="entry name" value="MetI-like"/>
    <property type="match status" value="1"/>
</dbReference>
<evidence type="ECO:0000259" key="8">
    <source>
        <dbReference type="PROSITE" id="PS50928"/>
    </source>
</evidence>
<organism evidence="9 10">
    <name type="scientific">Diplocloster agilis</name>
    <dbReference type="NCBI Taxonomy" id="2850323"/>
    <lineage>
        <taxon>Bacteria</taxon>
        <taxon>Bacillati</taxon>
        <taxon>Bacillota</taxon>
        <taxon>Clostridia</taxon>
        <taxon>Lachnospirales</taxon>
        <taxon>Lachnospiraceae</taxon>
        <taxon>Diplocloster</taxon>
    </lineage>
</organism>
<evidence type="ECO:0000256" key="2">
    <source>
        <dbReference type="ARBA" id="ARBA00022448"/>
    </source>
</evidence>
<feature type="transmembrane region" description="Helical" evidence="7">
    <location>
        <begin position="85"/>
        <end position="109"/>
    </location>
</feature>
<dbReference type="RefSeq" id="WP_330655126.1">
    <property type="nucleotide sequence ID" value="NZ_JAHQCW010000006.1"/>
</dbReference>
<dbReference type="EMBL" id="JAHQCW010000006">
    <property type="protein sequence ID" value="MBU9735943.1"/>
    <property type="molecule type" value="Genomic_DNA"/>
</dbReference>
<dbReference type="Proteomes" id="UP000712157">
    <property type="component" value="Unassembled WGS sequence"/>
</dbReference>
<keyword evidence="10" id="KW-1185">Reference proteome</keyword>
<evidence type="ECO:0000256" key="3">
    <source>
        <dbReference type="ARBA" id="ARBA00022475"/>
    </source>
</evidence>
<evidence type="ECO:0000256" key="7">
    <source>
        <dbReference type="RuleBase" id="RU363032"/>
    </source>
</evidence>
<dbReference type="Gene3D" id="1.10.3720.10">
    <property type="entry name" value="MetI-like"/>
    <property type="match status" value="1"/>
</dbReference>
<protein>
    <submittedName>
        <fullName evidence="9">ABC transporter permease subunit</fullName>
    </submittedName>
</protein>
<keyword evidence="4 7" id="KW-0812">Transmembrane</keyword>
<dbReference type="PROSITE" id="PS50928">
    <property type="entry name" value="ABC_TM1"/>
    <property type="match status" value="1"/>
</dbReference>
<comment type="similarity">
    <text evidence="7">Belongs to the binding-protein-dependent transport system permease family.</text>
</comment>
<evidence type="ECO:0000256" key="4">
    <source>
        <dbReference type="ARBA" id="ARBA00022692"/>
    </source>
</evidence>
<feature type="transmembrane region" description="Helical" evidence="7">
    <location>
        <begin position="21"/>
        <end position="41"/>
    </location>
</feature>
<feature type="transmembrane region" description="Helical" evidence="7">
    <location>
        <begin position="240"/>
        <end position="262"/>
    </location>
</feature>
<keyword evidence="2 7" id="KW-0813">Transport</keyword>
<dbReference type="GO" id="GO:0055085">
    <property type="term" value="P:transmembrane transport"/>
    <property type="evidence" value="ECO:0007669"/>
    <property type="project" value="InterPro"/>
</dbReference>
<proteinExistence type="inferred from homology"/>
<feature type="transmembrane region" description="Helical" evidence="7">
    <location>
        <begin position="53"/>
        <end position="73"/>
    </location>
</feature>
<evidence type="ECO:0000256" key="5">
    <source>
        <dbReference type="ARBA" id="ARBA00022989"/>
    </source>
</evidence>
<accession>A0A949K595</accession>
<evidence type="ECO:0000313" key="10">
    <source>
        <dbReference type="Proteomes" id="UP000712157"/>
    </source>
</evidence>
<gene>
    <name evidence="9" type="ORF">KTH89_05295</name>
</gene>
<feature type="domain" description="ABC transmembrane type-1" evidence="8">
    <location>
        <begin position="74"/>
        <end position="258"/>
    </location>
</feature>
<keyword evidence="5 7" id="KW-1133">Transmembrane helix</keyword>
<dbReference type="InterPro" id="IPR000515">
    <property type="entry name" value="MetI-like"/>
</dbReference>
<name>A0A949K595_9FIRM</name>
<sequence>MRRSTTADNRKDGKRFTVRKGTAAKAGTGFRVWAIVFWLVVWQLTSMALGQEILLVSPVSVLLRLGTLIRTLAFWHAVSFSFIRIVGGFVLALLAGVLFAALSFCFSWFRELLHPLMAVIKATPVASFIILCLVWIPSRGLSVFISFLMVLPIIYTNVLEGIHHTDRQLLEMAEIFRVRGLRRIRYIYFSQVMPYFRSACGVSLGLCWKSGIAAEVIGMPDGSIGDMLYQAKIYLDTPDLFAWTFVIILVSVLFGKVFMKLLDTAIHAIERS</sequence>
<dbReference type="PANTHER" id="PTHR30151">
    <property type="entry name" value="ALKANE SULFONATE ABC TRANSPORTER-RELATED, MEMBRANE SUBUNIT"/>
    <property type="match status" value="1"/>
</dbReference>
<dbReference type="Pfam" id="PF00528">
    <property type="entry name" value="BPD_transp_1"/>
    <property type="match status" value="1"/>
</dbReference>
<dbReference type="GO" id="GO:0005886">
    <property type="term" value="C:plasma membrane"/>
    <property type="evidence" value="ECO:0007669"/>
    <property type="project" value="UniProtKB-SubCell"/>
</dbReference>
<feature type="transmembrane region" description="Helical" evidence="7">
    <location>
        <begin position="115"/>
        <end position="136"/>
    </location>
</feature>
<dbReference type="AlphaFoldDB" id="A0A949K595"/>
<evidence type="ECO:0000256" key="1">
    <source>
        <dbReference type="ARBA" id="ARBA00004651"/>
    </source>
</evidence>
<comment type="caution">
    <text evidence="9">The sequence shown here is derived from an EMBL/GenBank/DDBJ whole genome shotgun (WGS) entry which is preliminary data.</text>
</comment>
<dbReference type="PANTHER" id="PTHR30151:SF0">
    <property type="entry name" value="ABC TRANSPORTER PERMEASE PROTEIN MJ0413-RELATED"/>
    <property type="match status" value="1"/>
</dbReference>
<reference evidence="9" key="1">
    <citation type="submission" date="2021-06" db="EMBL/GenBank/DDBJ databases">
        <title>Description of novel taxa of the family Lachnospiraceae.</title>
        <authorList>
            <person name="Chaplin A.V."/>
            <person name="Sokolova S.R."/>
            <person name="Pikina A.P."/>
            <person name="Korzhanova M."/>
            <person name="Belova V."/>
            <person name="Korostin D."/>
            <person name="Efimov B.A."/>
        </authorList>
    </citation>
    <scope>NUCLEOTIDE SEQUENCE</scope>
    <source>
        <strain evidence="9">ASD5720</strain>
    </source>
</reference>
<evidence type="ECO:0000313" key="9">
    <source>
        <dbReference type="EMBL" id="MBU9735943.1"/>
    </source>
</evidence>
<feature type="transmembrane region" description="Helical" evidence="7">
    <location>
        <begin position="143"/>
        <end position="162"/>
    </location>
</feature>
<evidence type="ECO:0000256" key="6">
    <source>
        <dbReference type="ARBA" id="ARBA00023136"/>
    </source>
</evidence>
<keyword evidence="6 7" id="KW-0472">Membrane</keyword>